<dbReference type="Proteomes" id="UP001140091">
    <property type="component" value="Unassembled WGS sequence"/>
</dbReference>
<comment type="caution">
    <text evidence="2">The sequence shown here is derived from an EMBL/GenBank/DDBJ whole genome shotgun (WGS) entry which is preliminary data.</text>
</comment>
<dbReference type="OrthoDB" id="5419324at2759"/>
<protein>
    <recommendedName>
        <fullName evidence="1">H-type lectin domain-containing protein</fullName>
    </recommendedName>
</protein>
<dbReference type="AlphaFoldDB" id="A0A9W8JJX1"/>
<dbReference type="SUPFAM" id="SSF141086">
    <property type="entry name" value="Agglutinin HPA-like"/>
    <property type="match status" value="3"/>
</dbReference>
<feature type="domain" description="H-type lectin" evidence="1">
    <location>
        <begin position="223"/>
        <end position="292"/>
    </location>
</feature>
<name>A0A9W8JJX1_9AGAR</name>
<accession>A0A9W8JJX1</accession>
<dbReference type="GO" id="GO:0009986">
    <property type="term" value="C:cell surface"/>
    <property type="evidence" value="ECO:0007669"/>
    <property type="project" value="TreeGrafter"/>
</dbReference>
<dbReference type="PANTHER" id="PTHR46938">
    <property type="entry name" value="DISCOIDIN-1 SUBUNIT A-RELATED-RELATED"/>
    <property type="match status" value="1"/>
</dbReference>
<evidence type="ECO:0000313" key="3">
    <source>
        <dbReference type="Proteomes" id="UP001140091"/>
    </source>
</evidence>
<evidence type="ECO:0000313" key="2">
    <source>
        <dbReference type="EMBL" id="KAJ2936091.1"/>
    </source>
</evidence>
<reference evidence="2" key="1">
    <citation type="submission" date="2022-06" db="EMBL/GenBank/DDBJ databases">
        <title>Genome Sequence of Candolleomyces eurysporus.</title>
        <authorList>
            <person name="Buettner E."/>
        </authorList>
    </citation>
    <scope>NUCLEOTIDE SEQUENCE</scope>
    <source>
        <strain evidence="2">VTCC 930004</strain>
    </source>
</reference>
<proteinExistence type="predicted"/>
<dbReference type="GO" id="GO:0046871">
    <property type="term" value="F:N-acetylgalactosamine binding"/>
    <property type="evidence" value="ECO:0007669"/>
    <property type="project" value="TreeGrafter"/>
</dbReference>
<dbReference type="GO" id="GO:0030247">
    <property type="term" value="F:polysaccharide binding"/>
    <property type="evidence" value="ECO:0007669"/>
    <property type="project" value="TreeGrafter"/>
</dbReference>
<feature type="domain" description="H-type lectin" evidence="1">
    <location>
        <begin position="319"/>
        <end position="388"/>
    </location>
</feature>
<sequence length="487" mass="52942">MLVAQNTEGYPGSHVHSSIDLQSTKGNSDSVPWIGICSDLVAGLLQLMKQQAHTELIQGGMEGEGSRPLYVARAVTVDGCFPGECGFNFPGARVPGVTNPVARYDVLSGNPGDYIWRAVTGAFDLSKIDDMSPVLGGHQSEDKEAMRLLYIARSMTVDGGVHLGYVSIGNCASIWYEECSFEAKNYEVLAHSKSNVNAVRALVGTYKTDGHWTRTKKAERYSTAIQFPKSYSWKTGPRIVLGLTTLDIGLTNNTPIRVEAFPQNITQGGFICNARSWQDGILHNAVVDWMAIEQPGWQCGVFKSEDAKLKDEHERSSEHRVTFAKPFEEGPPRVFACFSGLNISGKWNIRAYATDVDPSGFTIAIVSCGEEGSGPPVKLLSAAITWIAVPASDVTKKKNAWIGSFATGRKGGGWNASNGHVDFGFAFKRTPKIFLGLRQFSASNEKNLRLKVTTSKATTTGMDWSISKWHDTLLLSAAASFLAVDVD</sequence>
<dbReference type="InterPro" id="IPR037221">
    <property type="entry name" value="H-type_lectin_dom_sf"/>
</dbReference>
<dbReference type="InterPro" id="IPR019019">
    <property type="entry name" value="H-type_lectin_domain"/>
</dbReference>
<dbReference type="EMBL" id="JANBPK010000179">
    <property type="protein sequence ID" value="KAJ2936091.1"/>
    <property type="molecule type" value="Genomic_DNA"/>
</dbReference>
<feature type="domain" description="H-type lectin" evidence="1">
    <location>
        <begin position="420"/>
        <end position="484"/>
    </location>
</feature>
<gene>
    <name evidence="2" type="ORF">H1R20_g1004</name>
</gene>
<dbReference type="GO" id="GO:0070492">
    <property type="term" value="F:oligosaccharide binding"/>
    <property type="evidence" value="ECO:0007669"/>
    <property type="project" value="TreeGrafter"/>
</dbReference>
<dbReference type="GO" id="GO:0098636">
    <property type="term" value="C:protein complex involved in cell adhesion"/>
    <property type="evidence" value="ECO:0007669"/>
    <property type="project" value="TreeGrafter"/>
</dbReference>
<feature type="non-terminal residue" evidence="2">
    <location>
        <position position="1"/>
    </location>
</feature>
<evidence type="ECO:0000259" key="1">
    <source>
        <dbReference type="Pfam" id="PF09458"/>
    </source>
</evidence>
<dbReference type="GO" id="GO:0098609">
    <property type="term" value="P:cell-cell adhesion"/>
    <property type="evidence" value="ECO:0007669"/>
    <property type="project" value="TreeGrafter"/>
</dbReference>
<dbReference type="Pfam" id="PF09458">
    <property type="entry name" value="H_lectin"/>
    <property type="match status" value="3"/>
</dbReference>
<dbReference type="InterPro" id="IPR052487">
    <property type="entry name" value="Galactose-binding_lectin"/>
</dbReference>
<keyword evidence="3" id="KW-1185">Reference proteome</keyword>
<organism evidence="2 3">
    <name type="scientific">Candolleomyces eurysporus</name>
    <dbReference type="NCBI Taxonomy" id="2828524"/>
    <lineage>
        <taxon>Eukaryota</taxon>
        <taxon>Fungi</taxon>
        <taxon>Dikarya</taxon>
        <taxon>Basidiomycota</taxon>
        <taxon>Agaricomycotina</taxon>
        <taxon>Agaricomycetes</taxon>
        <taxon>Agaricomycetidae</taxon>
        <taxon>Agaricales</taxon>
        <taxon>Agaricineae</taxon>
        <taxon>Psathyrellaceae</taxon>
        <taxon>Candolleomyces</taxon>
    </lineage>
</organism>
<dbReference type="Gene3D" id="2.60.40.2080">
    <property type="match status" value="3"/>
</dbReference>